<sequence length="234" mass="26352">MLRSAHPYGFEDFYFQLKLPAGVNAKDSFFIMHAHYTMLESGSLRYQSTQMLLSAHHTVWRTRISSSNCPPASTRKGAMFAPIQSGHSAIKYARTVRFKGLALVCLREENLSSADHLQTSPHISPRSKSAKVETFNGFPKSQILFNCSQKWRTISPPKLASWFPVNSSDPFFIMHAQHAMLGKWKSARLQYQKHTNASLCPPYGLEDFHISSSNCPSASTRKVRCLLRSTVDAP</sequence>
<dbReference type="Proteomes" id="UP001054945">
    <property type="component" value="Unassembled WGS sequence"/>
</dbReference>
<gene>
    <name evidence="1" type="ORF">CEXT_230251</name>
</gene>
<organism evidence="1 2">
    <name type="scientific">Caerostris extrusa</name>
    <name type="common">Bark spider</name>
    <name type="synonym">Caerostris bankana</name>
    <dbReference type="NCBI Taxonomy" id="172846"/>
    <lineage>
        <taxon>Eukaryota</taxon>
        <taxon>Metazoa</taxon>
        <taxon>Ecdysozoa</taxon>
        <taxon>Arthropoda</taxon>
        <taxon>Chelicerata</taxon>
        <taxon>Arachnida</taxon>
        <taxon>Araneae</taxon>
        <taxon>Araneomorphae</taxon>
        <taxon>Entelegynae</taxon>
        <taxon>Araneoidea</taxon>
        <taxon>Araneidae</taxon>
        <taxon>Caerostris</taxon>
    </lineage>
</organism>
<accession>A0AAV4XJD2</accession>
<proteinExistence type="predicted"/>
<protein>
    <submittedName>
        <fullName evidence="1">Uncharacterized protein</fullName>
    </submittedName>
</protein>
<evidence type="ECO:0000313" key="2">
    <source>
        <dbReference type="Proteomes" id="UP001054945"/>
    </source>
</evidence>
<evidence type="ECO:0000313" key="1">
    <source>
        <dbReference type="EMBL" id="GIY93904.1"/>
    </source>
</evidence>
<name>A0AAV4XJD2_CAEEX</name>
<dbReference type="EMBL" id="BPLR01017720">
    <property type="protein sequence ID" value="GIY93904.1"/>
    <property type="molecule type" value="Genomic_DNA"/>
</dbReference>
<dbReference type="AlphaFoldDB" id="A0AAV4XJD2"/>
<comment type="caution">
    <text evidence="1">The sequence shown here is derived from an EMBL/GenBank/DDBJ whole genome shotgun (WGS) entry which is preliminary data.</text>
</comment>
<keyword evidence="2" id="KW-1185">Reference proteome</keyword>
<reference evidence="1 2" key="1">
    <citation type="submission" date="2021-06" db="EMBL/GenBank/DDBJ databases">
        <title>Caerostris extrusa draft genome.</title>
        <authorList>
            <person name="Kono N."/>
            <person name="Arakawa K."/>
        </authorList>
    </citation>
    <scope>NUCLEOTIDE SEQUENCE [LARGE SCALE GENOMIC DNA]</scope>
</reference>